<dbReference type="EMBL" id="MF417948">
    <property type="protein sequence ID" value="ASN72278.1"/>
    <property type="molecule type" value="Genomic_DNA"/>
</dbReference>
<reference evidence="1" key="1">
    <citation type="submission" date="2017-06" db="EMBL/GenBank/DDBJ databases">
        <title>Novel phages from South African skin metaviromes.</title>
        <authorList>
            <person name="van Zyl L.J."/>
            <person name="Abrahams Y."/>
            <person name="Stander E.A."/>
            <person name="Kirby B.M."/>
            <person name="Clavaud C."/>
            <person name="Farcet C."/>
            <person name="Breton L."/>
            <person name="Trindade M.I."/>
        </authorList>
    </citation>
    <scope>NUCLEOTIDE SEQUENCE</scope>
</reference>
<dbReference type="NCBIfam" id="TIGR01725">
    <property type="entry name" value="phge_HK97_gp10"/>
    <property type="match status" value="1"/>
</dbReference>
<dbReference type="Pfam" id="PF04883">
    <property type="entry name" value="HK97-gp10_like"/>
    <property type="match status" value="1"/>
</dbReference>
<accession>A0A2H4JH40</accession>
<proteinExistence type="predicted"/>
<protein>
    <submittedName>
        <fullName evidence="1">Uncharacterized protein</fullName>
    </submittedName>
</protein>
<name>A0A2H4JH40_9CAUD</name>
<evidence type="ECO:0000313" key="1">
    <source>
        <dbReference type="EMBL" id="ASN72278.1"/>
    </source>
</evidence>
<gene>
    <name evidence="1" type="ORF">10S12_16</name>
</gene>
<dbReference type="InterPro" id="IPR010064">
    <property type="entry name" value="HK97-gp10_tail"/>
</dbReference>
<organism evidence="1">
    <name type="scientific">uncultured Caudovirales phage</name>
    <dbReference type="NCBI Taxonomy" id="2100421"/>
    <lineage>
        <taxon>Viruses</taxon>
        <taxon>Duplodnaviria</taxon>
        <taxon>Heunggongvirae</taxon>
        <taxon>Uroviricota</taxon>
        <taxon>Caudoviricetes</taxon>
        <taxon>Peduoviridae</taxon>
        <taxon>Maltschvirus</taxon>
        <taxon>Maltschvirus maltsch</taxon>
    </lineage>
</organism>
<sequence>MGFKVNDDEFDVTIGKLPQATEEVQKRILRKGANALRNNVVKNLKRSSIKESDYRHMKDDVQVSVRKDRYGDYVARVKGGKTTGVKWHLVNDGTYRTEATHFMDRSINESDAEIEAIIDEELSRWLG</sequence>